<organism evidence="6 7">
    <name type="scientific">Chitinimonas arctica</name>
    <dbReference type="NCBI Taxonomy" id="2594795"/>
    <lineage>
        <taxon>Bacteria</taxon>
        <taxon>Pseudomonadati</taxon>
        <taxon>Pseudomonadota</taxon>
        <taxon>Betaproteobacteria</taxon>
        <taxon>Neisseriales</taxon>
        <taxon>Chitinibacteraceae</taxon>
        <taxon>Chitinimonas</taxon>
    </lineage>
</organism>
<dbReference type="OrthoDB" id="8575674at2"/>
<feature type="signal peptide" evidence="4">
    <location>
        <begin position="1"/>
        <end position="23"/>
    </location>
</feature>
<name>A0A516SA04_9NEIS</name>
<dbReference type="Pfam" id="PF25800">
    <property type="entry name" value="FimV_N"/>
    <property type="match status" value="1"/>
</dbReference>
<evidence type="ECO:0000259" key="5">
    <source>
        <dbReference type="Pfam" id="PF25800"/>
    </source>
</evidence>
<keyword evidence="3" id="KW-0812">Transmembrane</keyword>
<feature type="region of interest" description="Disordered" evidence="2">
    <location>
        <begin position="567"/>
        <end position="596"/>
    </location>
</feature>
<dbReference type="InterPro" id="IPR057840">
    <property type="entry name" value="FimV_N"/>
</dbReference>
<feature type="transmembrane region" description="Helical" evidence="3">
    <location>
        <begin position="386"/>
        <end position="407"/>
    </location>
</feature>
<keyword evidence="3" id="KW-0472">Membrane</keyword>
<evidence type="ECO:0000256" key="4">
    <source>
        <dbReference type="SAM" id="SignalP"/>
    </source>
</evidence>
<evidence type="ECO:0000256" key="3">
    <source>
        <dbReference type="SAM" id="Phobius"/>
    </source>
</evidence>
<feature type="coiled-coil region" evidence="1">
    <location>
        <begin position="338"/>
        <end position="368"/>
    </location>
</feature>
<keyword evidence="3" id="KW-1133">Transmembrane helix</keyword>
<dbReference type="KEGG" id="cari:FNU76_00665"/>
<proteinExistence type="predicted"/>
<feature type="region of interest" description="Disordered" evidence="2">
    <location>
        <begin position="440"/>
        <end position="465"/>
    </location>
</feature>
<dbReference type="EMBL" id="CP041730">
    <property type="protein sequence ID" value="QDQ24976.1"/>
    <property type="molecule type" value="Genomic_DNA"/>
</dbReference>
<accession>A0A516SA04</accession>
<feature type="compositionally biased region" description="Basic and acidic residues" evidence="2">
    <location>
        <begin position="572"/>
        <end position="582"/>
    </location>
</feature>
<feature type="region of interest" description="Disordered" evidence="2">
    <location>
        <begin position="633"/>
        <end position="653"/>
    </location>
</feature>
<feature type="domain" description="FimV N-terminal" evidence="5">
    <location>
        <begin position="26"/>
        <end position="124"/>
    </location>
</feature>
<evidence type="ECO:0000313" key="7">
    <source>
        <dbReference type="Proteomes" id="UP000317550"/>
    </source>
</evidence>
<keyword evidence="4" id="KW-0732">Signal</keyword>
<dbReference type="Proteomes" id="UP000317550">
    <property type="component" value="Chromosome"/>
</dbReference>
<protein>
    <recommendedName>
        <fullName evidence="5">FimV N-terminal domain-containing protein</fullName>
    </recommendedName>
</protein>
<sequence>MPRPFASLTQLSLALGFVGLSQAGSLDELQLQSGLGQFLEARVRIGANSGESIAADCLSASLRDSEGANARRLYIEFTPDRSGGWARLAGDAILNEPVLTLSVRLHCVDGSDIKRDYTLLLDPPINTVRTPAATLPQADRTARQLSPEAGDIAGETVSSQAGDSLYGMARERFPDRPDARRQFIAGMRALNPDLPADGEARLPPATTLSLPLAQPAPSDGLNGRGRSWTVQPGESFYAIVRRLYPDQPAEKKALVIAMRKLNPQLPRNGEKPLPPGMQLQLPEKLTAVPTMPSAQAATSAGKAIAPVTDRLQISAEPAAKGTPANPQDAIHERERLLLDQAAEQLAMLHEARNRIEKLDKRLNWLVEQLGRRDAERSQALKPTTDWGGLAVGATAGAGLAALLALLLHGNSSRRRNQANSAGAKLAASLGEDRETQLWKGLEPKETAPPPSRPIPPPRYDSPVQEPQASDMDVFILNSAASEAAVLAANGQYDRAIIMLQDEIEAYPTSLVNWMQLLELLYGNRDVDRYIEVASRFKTSFASEALWNKVRRMGIELAPNEALFKQEQSASIRESENEPEHSLNDILDAGIARRPPSRRNRSKWRRWSSSWSDRIPPSANRRSWTSSRFPRYGSQARASLPAASRSAISNALAS</sequence>
<reference evidence="7" key="1">
    <citation type="submission" date="2019-07" db="EMBL/GenBank/DDBJ databases">
        <title>Chitinimonas sp. nov., isolated from Ny-Alesund, arctica soil.</title>
        <authorList>
            <person name="Xu Q."/>
            <person name="Peng F."/>
        </authorList>
    </citation>
    <scope>NUCLEOTIDE SEQUENCE [LARGE SCALE GENOMIC DNA]</scope>
    <source>
        <strain evidence="7">R3-44</strain>
    </source>
</reference>
<keyword evidence="1" id="KW-0175">Coiled coil</keyword>
<keyword evidence="7" id="KW-1185">Reference proteome</keyword>
<feature type="chain" id="PRO_5027848157" description="FimV N-terminal domain-containing protein" evidence="4">
    <location>
        <begin position="24"/>
        <end position="653"/>
    </location>
</feature>
<dbReference type="RefSeq" id="WP_143855901.1">
    <property type="nucleotide sequence ID" value="NZ_CP041730.1"/>
</dbReference>
<evidence type="ECO:0000256" key="2">
    <source>
        <dbReference type="SAM" id="MobiDB-lite"/>
    </source>
</evidence>
<dbReference type="AlphaFoldDB" id="A0A516SA04"/>
<gene>
    <name evidence="6" type="ORF">FNU76_00665</name>
</gene>
<evidence type="ECO:0000256" key="1">
    <source>
        <dbReference type="SAM" id="Coils"/>
    </source>
</evidence>
<feature type="compositionally biased region" description="Pro residues" evidence="2">
    <location>
        <begin position="446"/>
        <end position="459"/>
    </location>
</feature>
<evidence type="ECO:0000313" key="6">
    <source>
        <dbReference type="EMBL" id="QDQ24976.1"/>
    </source>
</evidence>